<dbReference type="Proteomes" id="UP000663854">
    <property type="component" value="Unassembled WGS sequence"/>
</dbReference>
<proteinExistence type="predicted"/>
<sequence length="176" mass="20717">MNKINLPPIQIPNSINICCNHQMFDRSQIDNHNTYQNQSFNQQYLNSFNKKSHLMNTSVWHRLFRIPTDSSYRHSCYYNEINSPKNDLDFRLRTCYNHAQESFASKARVVVQPMTIYQIQKQLNSFEKINYPFKIINENRKEHFNEATKGQHIGSDHFANGKHGYSRVIAGAMSID</sequence>
<comment type="caution">
    <text evidence="1">The sequence shown here is derived from an EMBL/GenBank/DDBJ whole genome shotgun (WGS) entry which is preliminary data.</text>
</comment>
<protein>
    <submittedName>
        <fullName evidence="1">Uncharacterized protein</fullName>
    </submittedName>
</protein>
<dbReference type="EMBL" id="CAJNOH010000554">
    <property type="protein sequence ID" value="CAF1073402.1"/>
    <property type="molecule type" value="Genomic_DNA"/>
</dbReference>
<gene>
    <name evidence="2" type="ORF">JXQ802_LOCUS27478</name>
    <name evidence="1" type="ORF">PYM288_LOCUS18285</name>
</gene>
<keyword evidence="4" id="KW-1185">Reference proteome</keyword>
<reference evidence="1" key="1">
    <citation type="submission" date="2021-02" db="EMBL/GenBank/DDBJ databases">
        <authorList>
            <person name="Nowell W R."/>
        </authorList>
    </citation>
    <scope>NUCLEOTIDE SEQUENCE</scope>
</reference>
<dbReference type="InterPro" id="IPR022179">
    <property type="entry name" value="CFAP276"/>
</dbReference>
<organism evidence="1 3">
    <name type="scientific">Rotaria sordida</name>
    <dbReference type="NCBI Taxonomy" id="392033"/>
    <lineage>
        <taxon>Eukaryota</taxon>
        <taxon>Metazoa</taxon>
        <taxon>Spiralia</taxon>
        <taxon>Gnathifera</taxon>
        <taxon>Rotifera</taxon>
        <taxon>Eurotatoria</taxon>
        <taxon>Bdelloidea</taxon>
        <taxon>Philodinida</taxon>
        <taxon>Philodinidae</taxon>
        <taxon>Rotaria</taxon>
    </lineage>
</organism>
<dbReference type="EMBL" id="CAJNOL010000999">
    <property type="protein sequence ID" value="CAF1260977.1"/>
    <property type="molecule type" value="Genomic_DNA"/>
</dbReference>
<accession>A0A814M1V0</accession>
<evidence type="ECO:0000313" key="4">
    <source>
        <dbReference type="Proteomes" id="UP000663870"/>
    </source>
</evidence>
<evidence type="ECO:0000313" key="1">
    <source>
        <dbReference type="EMBL" id="CAF1073402.1"/>
    </source>
</evidence>
<dbReference type="Proteomes" id="UP000663870">
    <property type="component" value="Unassembled WGS sequence"/>
</dbReference>
<evidence type="ECO:0000313" key="2">
    <source>
        <dbReference type="EMBL" id="CAF1260977.1"/>
    </source>
</evidence>
<evidence type="ECO:0000313" key="3">
    <source>
        <dbReference type="Proteomes" id="UP000663854"/>
    </source>
</evidence>
<dbReference type="AlphaFoldDB" id="A0A814M1V0"/>
<dbReference type="Pfam" id="PF12494">
    <property type="entry name" value="DUF3695"/>
    <property type="match status" value="1"/>
</dbReference>
<name>A0A814M1V0_9BILA</name>